<dbReference type="PANTHER" id="PTHR31834:SF1">
    <property type="entry name" value="INITIATION-SPECIFIC ALPHA-1,6-MANNOSYLTRANSFERASE"/>
    <property type="match status" value="1"/>
</dbReference>
<evidence type="ECO:0000256" key="1">
    <source>
        <dbReference type="ARBA" id="ARBA00009003"/>
    </source>
</evidence>
<dbReference type="SUPFAM" id="SSF53448">
    <property type="entry name" value="Nucleotide-diphospho-sugar transferases"/>
    <property type="match status" value="1"/>
</dbReference>
<organism evidence="3">
    <name type="scientific">Bionectria ochroleuca</name>
    <name type="common">Gliocladium roseum</name>
    <dbReference type="NCBI Taxonomy" id="29856"/>
    <lineage>
        <taxon>Eukaryota</taxon>
        <taxon>Fungi</taxon>
        <taxon>Dikarya</taxon>
        <taxon>Ascomycota</taxon>
        <taxon>Pezizomycotina</taxon>
        <taxon>Sordariomycetes</taxon>
        <taxon>Hypocreomycetidae</taxon>
        <taxon>Hypocreales</taxon>
        <taxon>Bionectriaceae</taxon>
        <taxon>Clonostachys</taxon>
    </lineage>
</organism>
<reference evidence="4" key="2">
    <citation type="submission" date="2020-10" db="EMBL/GenBank/DDBJ databases">
        <title>High-Quality Genome Resource of Clonostachys rosea strain S41 by Oxford Nanopore Long-Read Sequencing.</title>
        <authorList>
            <person name="Wang H."/>
        </authorList>
    </citation>
    <scope>NUCLEOTIDE SEQUENCE</scope>
    <source>
        <strain evidence="4">S41</strain>
    </source>
</reference>
<dbReference type="InterPro" id="IPR007577">
    <property type="entry name" value="GlycoTrfase_DXD_sugar-bd_CS"/>
</dbReference>
<dbReference type="GO" id="GO:0000136">
    <property type="term" value="C:mannan polymerase complex"/>
    <property type="evidence" value="ECO:0007669"/>
    <property type="project" value="TreeGrafter"/>
</dbReference>
<comment type="similarity">
    <text evidence="1">Belongs to the glycosyltransferase 32 family.</text>
</comment>
<keyword evidence="2" id="KW-0472">Membrane</keyword>
<name>A0A0B7JYI4_BIOOC</name>
<dbReference type="Gene3D" id="3.90.550.20">
    <property type="match status" value="1"/>
</dbReference>
<evidence type="ECO:0000313" key="3">
    <source>
        <dbReference type="EMBL" id="CEO50173.1"/>
    </source>
</evidence>
<dbReference type="Proteomes" id="UP000616885">
    <property type="component" value="Unassembled WGS sequence"/>
</dbReference>
<dbReference type="InterPro" id="IPR029044">
    <property type="entry name" value="Nucleotide-diphossugar_trans"/>
</dbReference>
<gene>
    <name evidence="3" type="ORF">BN869_000006230_1</name>
    <name evidence="4" type="ORF">IM811_008821</name>
</gene>
<dbReference type="PANTHER" id="PTHR31834">
    <property type="entry name" value="INITIATION-SPECIFIC ALPHA-1,6-MANNOSYLTRANSFERASE"/>
    <property type="match status" value="1"/>
</dbReference>
<keyword evidence="2" id="KW-1133">Transmembrane helix</keyword>
<dbReference type="GO" id="GO:0000009">
    <property type="term" value="F:alpha-1,6-mannosyltransferase activity"/>
    <property type="evidence" value="ECO:0007669"/>
    <property type="project" value="InterPro"/>
</dbReference>
<dbReference type="InterPro" id="IPR039367">
    <property type="entry name" value="Och1-like"/>
</dbReference>
<sequence length="337" mass="38013">MAVSSELPLVNPASPAQYARGYARRYRRTGIAAFVFLSVAALLFFLHRSGLESWRFRPSAESLKPAVAHIPETIWQIMLPKKPTPDQPTIEAGALENTASWLALNPNYFYLLVDQKGGDDFIHQHFSHRPDIIETYTNMPNVGMKSDMLRYLLLSIEGGVYTDTDTIALQPIDKWIPSHIRNRTRVIVGIEYDRREGPAWADIPHVLQFCQWTIAAAPGHPVFDKMVNRIINSTKLLAEEHKVPLNQVKPESIEVMNSTGPAAWTDVVFEQLQELEPWIKQLTDLSYMKEPTLYGDMLVLPIDGFGMGQPHSDSTNDGSIPPDALARHLFKGTWRGN</sequence>
<dbReference type="EMBL" id="CDPU01000017">
    <property type="protein sequence ID" value="CEO50173.1"/>
    <property type="molecule type" value="Genomic_DNA"/>
</dbReference>
<evidence type="ECO:0000313" key="4">
    <source>
        <dbReference type="EMBL" id="KAF9757877.1"/>
    </source>
</evidence>
<reference evidence="3" key="1">
    <citation type="submission" date="2015-01" db="EMBL/GenBank/DDBJ databases">
        <authorList>
            <person name="Durling Mikael"/>
        </authorList>
    </citation>
    <scope>NUCLEOTIDE SEQUENCE</scope>
</reference>
<dbReference type="Pfam" id="PF04488">
    <property type="entry name" value="Gly_transf_sug"/>
    <property type="match status" value="1"/>
</dbReference>
<evidence type="ECO:0000256" key="2">
    <source>
        <dbReference type="SAM" id="Phobius"/>
    </source>
</evidence>
<dbReference type="GO" id="GO:0006487">
    <property type="term" value="P:protein N-linked glycosylation"/>
    <property type="evidence" value="ECO:0007669"/>
    <property type="project" value="TreeGrafter"/>
</dbReference>
<feature type="transmembrane region" description="Helical" evidence="2">
    <location>
        <begin position="30"/>
        <end position="47"/>
    </location>
</feature>
<keyword evidence="2" id="KW-0812">Transmembrane</keyword>
<dbReference type="EMBL" id="JADCTT010000002">
    <property type="protein sequence ID" value="KAF9757877.1"/>
    <property type="molecule type" value="Genomic_DNA"/>
</dbReference>
<evidence type="ECO:0008006" key="5">
    <source>
        <dbReference type="Google" id="ProtNLM"/>
    </source>
</evidence>
<protein>
    <recommendedName>
        <fullName evidence="5">Initiation-specific alpha-1,6-mannosyltransferase</fullName>
    </recommendedName>
</protein>
<dbReference type="AlphaFoldDB" id="A0A0B7JYI4"/>
<accession>A0A0B7JYI4</accession>
<proteinExistence type="inferred from homology"/>